<dbReference type="PANTHER" id="PTHR10039:SF17">
    <property type="entry name" value="FUNGAL STAND N-TERMINAL GOODBYE DOMAIN-CONTAINING PROTEIN-RELATED"/>
    <property type="match status" value="1"/>
</dbReference>
<proteinExistence type="predicted"/>
<name>A0AAV9ZS91_9AGAR</name>
<keyword evidence="1" id="KW-0677">Repeat</keyword>
<organism evidence="4 5">
    <name type="scientific">Favolaschia claudopus</name>
    <dbReference type="NCBI Taxonomy" id="2862362"/>
    <lineage>
        <taxon>Eukaryota</taxon>
        <taxon>Fungi</taxon>
        <taxon>Dikarya</taxon>
        <taxon>Basidiomycota</taxon>
        <taxon>Agaricomycotina</taxon>
        <taxon>Agaricomycetes</taxon>
        <taxon>Agaricomycetidae</taxon>
        <taxon>Agaricales</taxon>
        <taxon>Marasmiineae</taxon>
        <taxon>Mycenaceae</taxon>
        <taxon>Favolaschia</taxon>
    </lineage>
</organism>
<dbReference type="PANTHER" id="PTHR10039">
    <property type="entry name" value="AMELOGENIN"/>
    <property type="match status" value="1"/>
</dbReference>
<comment type="caution">
    <text evidence="4">The sequence shown here is derived from an EMBL/GenBank/DDBJ whole genome shotgun (WGS) entry which is preliminary data.</text>
</comment>
<reference evidence="4 5" key="1">
    <citation type="journal article" date="2024" name="J Genomics">
        <title>Draft genome sequencing and assembly of Favolaschia claudopus CIRM-BRFM 2984 isolated from oak limbs.</title>
        <authorList>
            <person name="Navarro D."/>
            <person name="Drula E."/>
            <person name="Chaduli D."/>
            <person name="Cazenave R."/>
            <person name="Ahrendt S."/>
            <person name="Wang J."/>
            <person name="Lipzen A."/>
            <person name="Daum C."/>
            <person name="Barry K."/>
            <person name="Grigoriev I.V."/>
            <person name="Favel A."/>
            <person name="Rosso M.N."/>
            <person name="Martin F."/>
        </authorList>
    </citation>
    <scope>NUCLEOTIDE SEQUENCE [LARGE SCALE GENOMIC DNA]</scope>
    <source>
        <strain evidence="4 5">CIRM-BRFM 2984</strain>
    </source>
</reference>
<evidence type="ECO:0000313" key="5">
    <source>
        <dbReference type="Proteomes" id="UP001362999"/>
    </source>
</evidence>
<keyword evidence="5" id="KW-1185">Reference proteome</keyword>
<sequence length="507" mass="56579">MPSSYYIPNQPAWVTPNQPSTPWAIASREDDSVPVYQLFNITGGTGGNGGRSRDGVAGQGGHGEGPTFNNNNYYDFSPEQEKTAVLRELLKAAVPDASYDSAERYTYPLCHPDTRAGYLSSLESWSCKNTSNILWMHGPAGTGKSSIARSFCEELTADDCLGANFFFKRGDPLRESAKGVFPTLAYQLAVHSAKFATAVATVLRKDSSVVSKTLATQFQRLMIEPWNDTAQPGATGTVIVIDGLDECQSEHDQQEILRCILKISLSLKFLVVSRLEPQIAAVLDGAGIENLDVEGSQTDVQKYLIKEFERIRIMHETMHQIHAPWPDRNVVGELAYHSSGHFIYASTVIQFVGNVDEWPVKQLEFIMENLCSAENSVSLFAALDNLYLQILRAVPHSHHSVLLRILWIIAYDTSGFTIRNLAQFLKKEIVEIFLVLRRLHSILEVGPDDLDGIRVRHRSFYDFLDSPTRAKVFAFTADAQSQLALEMLDWCTVLHEPTLKSFDELSK</sequence>
<dbReference type="InterPro" id="IPR027417">
    <property type="entry name" value="P-loop_NTPase"/>
</dbReference>
<feature type="domain" description="Nephrocystin 3-like N-terminal" evidence="3">
    <location>
        <begin position="122"/>
        <end position="274"/>
    </location>
</feature>
<evidence type="ECO:0000259" key="3">
    <source>
        <dbReference type="Pfam" id="PF24883"/>
    </source>
</evidence>
<dbReference type="AlphaFoldDB" id="A0AAV9ZS91"/>
<dbReference type="EMBL" id="JAWWNJ010000115">
    <property type="protein sequence ID" value="KAK6991818.1"/>
    <property type="molecule type" value="Genomic_DNA"/>
</dbReference>
<dbReference type="SUPFAM" id="SSF52540">
    <property type="entry name" value="P-loop containing nucleoside triphosphate hydrolases"/>
    <property type="match status" value="1"/>
</dbReference>
<evidence type="ECO:0000313" key="4">
    <source>
        <dbReference type="EMBL" id="KAK6991818.1"/>
    </source>
</evidence>
<dbReference type="Pfam" id="PF24883">
    <property type="entry name" value="NPHP3_N"/>
    <property type="match status" value="1"/>
</dbReference>
<dbReference type="Gene3D" id="3.40.50.300">
    <property type="entry name" value="P-loop containing nucleotide triphosphate hydrolases"/>
    <property type="match status" value="1"/>
</dbReference>
<evidence type="ECO:0000256" key="2">
    <source>
        <dbReference type="SAM" id="MobiDB-lite"/>
    </source>
</evidence>
<evidence type="ECO:0000256" key="1">
    <source>
        <dbReference type="ARBA" id="ARBA00022737"/>
    </source>
</evidence>
<protein>
    <recommendedName>
        <fullName evidence="3">Nephrocystin 3-like N-terminal domain-containing protein</fullName>
    </recommendedName>
</protein>
<feature type="region of interest" description="Disordered" evidence="2">
    <location>
        <begin position="41"/>
        <end position="74"/>
    </location>
</feature>
<dbReference type="Proteomes" id="UP001362999">
    <property type="component" value="Unassembled WGS sequence"/>
</dbReference>
<accession>A0AAV9ZS91</accession>
<dbReference type="InterPro" id="IPR056884">
    <property type="entry name" value="NPHP3-like_N"/>
</dbReference>
<gene>
    <name evidence="4" type="ORF">R3P38DRAFT_3438065</name>
</gene>